<dbReference type="EMBL" id="LSRX01000726">
    <property type="protein sequence ID" value="OLP90136.1"/>
    <property type="molecule type" value="Genomic_DNA"/>
</dbReference>
<keyword evidence="3" id="KW-1185">Reference proteome</keyword>
<feature type="compositionally biased region" description="Basic and acidic residues" evidence="1">
    <location>
        <begin position="42"/>
        <end position="51"/>
    </location>
</feature>
<reference evidence="2 3" key="1">
    <citation type="submission" date="2016-02" db="EMBL/GenBank/DDBJ databases">
        <title>Genome analysis of coral dinoflagellate symbionts highlights evolutionary adaptations to a symbiotic lifestyle.</title>
        <authorList>
            <person name="Aranda M."/>
            <person name="Li Y."/>
            <person name="Liew Y.J."/>
            <person name="Baumgarten S."/>
            <person name="Simakov O."/>
            <person name="Wilson M."/>
            <person name="Piel J."/>
            <person name="Ashoor H."/>
            <person name="Bougouffa S."/>
            <person name="Bajic V.B."/>
            <person name="Ryu T."/>
            <person name="Ravasi T."/>
            <person name="Bayer T."/>
            <person name="Micklem G."/>
            <person name="Kim H."/>
            <person name="Bhak J."/>
            <person name="Lajeunesse T.C."/>
            <person name="Voolstra C.R."/>
        </authorList>
    </citation>
    <scope>NUCLEOTIDE SEQUENCE [LARGE SCALE GENOMIC DNA]</scope>
    <source>
        <strain evidence="2 3">CCMP2467</strain>
    </source>
</reference>
<dbReference type="Proteomes" id="UP000186817">
    <property type="component" value="Unassembled WGS sequence"/>
</dbReference>
<feature type="region of interest" description="Disordered" evidence="1">
    <location>
        <begin position="27"/>
        <end position="51"/>
    </location>
</feature>
<organism evidence="2 3">
    <name type="scientific">Symbiodinium microadriaticum</name>
    <name type="common">Dinoflagellate</name>
    <name type="synonym">Zooxanthella microadriatica</name>
    <dbReference type="NCBI Taxonomy" id="2951"/>
    <lineage>
        <taxon>Eukaryota</taxon>
        <taxon>Sar</taxon>
        <taxon>Alveolata</taxon>
        <taxon>Dinophyceae</taxon>
        <taxon>Suessiales</taxon>
        <taxon>Symbiodiniaceae</taxon>
        <taxon>Symbiodinium</taxon>
    </lineage>
</organism>
<comment type="caution">
    <text evidence="2">The sequence shown here is derived from an EMBL/GenBank/DDBJ whole genome shotgun (WGS) entry which is preliminary data.</text>
</comment>
<evidence type="ECO:0000313" key="2">
    <source>
        <dbReference type="EMBL" id="OLP90136.1"/>
    </source>
</evidence>
<proteinExistence type="predicted"/>
<name>A0A1Q9D4W6_SYMMI</name>
<protein>
    <submittedName>
        <fullName evidence="2">Uncharacterized protein</fullName>
    </submittedName>
</protein>
<sequence length="132" mass="14830">MLMWAEGEEEAEEEEEEVVVVVVRTIDGRDADESGDEDSNAEDDHNGNDKRIMTVERPYRSINPPDGFLLIPDPSDEKLPPKVGVFVVVLFCVSSFVELACLSDPIMQTTMGQRRELLFSHARFLWCVDGGL</sequence>
<dbReference type="AlphaFoldDB" id="A0A1Q9D4W6"/>
<accession>A0A1Q9D4W6</accession>
<evidence type="ECO:0000256" key="1">
    <source>
        <dbReference type="SAM" id="MobiDB-lite"/>
    </source>
</evidence>
<gene>
    <name evidence="2" type="ORF">AK812_SmicGene28309</name>
</gene>
<evidence type="ECO:0000313" key="3">
    <source>
        <dbReference type="Proteomes" id="UP000186817"/>
    </source>
</evidence>